<keyword evidence="2" id="KW-1133">Transmembrane helix</keyword>
<keyword evidence="4" id="KW-1185">Reference proteome</keyword>
<sequence>MLTNFCNFLNLKYSFGDLRWNETNGGCVFILIICLGNLFFLKKKKRKVRSKGNGVSPLRNRISDRKNPRNLLKSDMKKLHRLPDGQAKMRSFYDQVGCPCCGEPIWMDSKNGP</sequence>
<comment type="caution">
    <text evidence="3">The sequence shown here is derived from an EMBL/GenBank/DDBJ whole genome shotgun (WGS) entry which is preliminary data.</text>
</comment>
<gene>
    <name evidence="3" type="ORF">CEXT_746201</name>
</gene>
<keyword evidence="2" id="KW-0472">Membrane</keyword>
<dbReference type="Proteomes" id="UP001054945">
    <property type="component" value="Unassembled WGS sequence"/>
</dbReference>
<feature type="compositionally biased region" description="Basic and acidic residues" evidence="1">
    <location>
        <begin position="61"/>
        <end position="70"/>
    </location>
</feature>
<reference evidence="3 4" key="1">
    <citation type="submission" date="2021-06" db="EMBL/GenBank/DDBJ databases">
        <title>Caerostris extrusa draft genome.</title>
        <authorList>
            <person name="Kono N."/>
            <person name="Arakawa K."/>
        </authorList>
    </citation>
    <scope>NUCLEOTIDE SEQUENCE [LARGE SCALE GENOMIC DNA]</scope>
</reference>
<protein>
    <submittedName>
        <fullName evidence="3">Uncharacterized protein</fullName>
    </submittedName>
</protein>
<organism evidence="3 4">
    <name type="scientific">Caerostris extrusa</name>
    <name type="common">Bark spider</name>
    <name type="synonym">Caerostris bankana</name>
    <dbReference type="NCBI Taxonomy" id="172846"/>
    <lineage>
        <taxon>Eukaryota</taxon>
        <taxon>Metazoa</taxon>
        <taxon>Ecdysozoa</taxon>
        <taxon>Arthropoda</taxon>
        <taxon>Chelicerata</taxon>
        <taxon>Arachnida</taxon>
        <taxon>Araneae</taxon>
        <taxon>Araneomorphae</taxon>
        <taxon>Entelegynae</taxon>
        <taxon>Araneoidea</taxon>
        <taxon>Araneidae</taxon>
        <taxon>Caerostris</taxon>
    </lineage>
</organism>
<evidence type="ECO:0000313" key="4">
    <source>
        <dbReference type="Proteomes" id="UP001054945"/>
    </source>
</evidence>
<proteinExistence type="predicted"/>
<feature type="transmembrane region" description="Helical" evidence="2">
    <location>
        <begin position="23"/>
        <end position="41"/>
    </location>
</feature>
<dbReference type="AlphaFoldDB" id="A0AAV4SXU8"/>
<dbReference type="EMBL" id="BPLR01010264">
    <property type="protein sequence ID" value="GIY38144.1"/>
    <property type="molecule type" value="Genomic_DNA"/>
</dbReference>
<accession>A0AAV4SXU8</accession>
<evidence type="ECO:0000256" key="2">
    <source>
        <dbReference type="SAM" id="Phobius"/>
    </source>
</evidence>
<evidence type="ECO:0000256" key="1">
    <source>
        <dbReference type="SAM" id="MobiDB-lite"/>
    </source>
</evidence>
<feature type="region of interest" description="Disordered" evidence="1">
    <location>
        <begin position="47"/>
        <end position="70"/>
    </location>
</feature>
<keyword evidence="2" id="KW-0812">Transmembrane</keyword>
<evidence type="ECO:0000313" key="3">
    <source>
        <dbReference type="EMBL" id="GIY38144.1"/>
    </source>
</evidence>
<name>A0AAV4SXU8_CAEEX</name>